<sequence length="244" mass="26977">MNKQDFIERLNLHLDEELSPEESEELLAEIRANPEYHRIYIQYCQLFNACSQLGSKFSEPKPSGQWRQRVYAYGGMAAAVALLLLAARNLTPMLEGLDGELALADSAPHSVNGEFSEPLRVMDVNDLNGRTVLFGDALVPVAFDLDSAFDRSGEPHNFGSESDVKFASFTVVQDTQIKDVWKKRSFTFGDAVETSTFAHEELSLQEAADRSFTVQSVGSAFDSQGENVRYELSRAAAAKTAAKP</sequence>
<gene>
    <name evidence="2" type="ORF">IEN85_12850</name>
</gene>
<dbReference type="AlphaFoldDB" id="A0A927F8Q3"/>
<name>A0A927F8Q3_9BACT</name>
<feature type="transmembrane region" description="Helical" evidence="1">
    <location>
        <begin position="70"/>
        <end position="87"/>
    </location>
</feature>
<organism evidence="2 3">
    <name type="scientific">Pelagicoccus enzymogenes</name>
    <dbReference type="NCBI Taxonomy" id="2773457"/>
    <lineage>
        <taxon>Bacteria</taxon>
        <taxon>Pseudomonadati</taxon>
        <taxon>Verrucomicrobiota</taxon>
        <taxon>Opitutia</taxon>
        <taxon>Puniceicoccales</taxon>
        <taxon>Pelagicoccaceae</taxon>
        <taxon>Pelagicoccus</taxon>
    </lineage>
</organism>
<evidence type="ECO:0000313" key="3">
    <source>
        <dbReference type="Proteomes" id="UP000622317"/>
    </source>
</evidence>
<dbReference type="RefSeq" id="WP_191617486.1">
    <property type="nucleotide sequence ID" value="NZ_JACYFG010000036.1"/>
</dbReference>
<comment type="caution">
    <text evidence="2">The sequence shown here is derived from an EMBL/GenBank/DDBJ whole genome shotgun (WGS) entry which is preliminary data.</text>
</comment>
<keyword evidence="1" id="KW-1133">Transmembrane helix</keyword>
<evidence type="ECO:0000313" key="2">
    <source>
        <dbReference type="EMBL" id="MBD5780382.1"/>
    </source>
</evidence>
<keyword evidence="3" id="KW-1185">Reference proteome</keyword>
<dbReference type="EMBL" id="JACYFG010000036">
    <property type="protein sequence ID" value="MBD5780382.1"/>
    <property type="molecule type" value="Genomic_DNA"/>
</dbReference>
<keyword evidence="1" id="KW-0472">Membrane</keyword>
<dbReference type="Proteomes" id="UP000622317">
    <property type="component" value="Unassembled WGS sequence"/>
</dbReference>
<proteinExistence type="predicted"/>
<protein>
    <submittedName>
        <fullName evidence="2">Uncharacterized protein</fullName>
    </submittedName>
</protein>
<keyword evidence="1" id="KW-0812">Transmembrane</keyword>
<reference evidence="2" key="1">
    <citation type="submission" date="2020-09" db="EMBL/GenBank/DDBJ databases">
        <title>Pelagicoccus enzymogenes sp. nov. with an EPS production, isolated from marine sediment.</title>
        <authorList>
            <person name="Feng X."/>
        </authorList>
    </citation>
    <scope>NUCLEOTIDE SEQUENCE</scope>
    <source>
        <strain evidence="2">NFK12</strain>
    </source>
</reference>
<evidence type="ECO:0000256" key="1">
    <source>
        <dbReference type="SAM" id="Phobius"/>
    </source>
</evidence>
<accession>A0A927F8Q3</accession>